<dbReference type="Gene3D" id="1.10.510.10">
    <property type="entry name" value="Transferase(Phosphotransferase) domain 1"/>
    <property type="match status" value="1"/>
</dbReference>
<evidence type="ECO:0000256" key="10">
    <source>
        <dbReference type="ARBA" id="ARBA00022840"/>
    </source>
</evidence>
<evidence type="ECO:0000259" key="21">
    <source>
        <dbReference type="PROSITE" id="PS50011"/>
    </source>
</evidence>
<evidence type="ECO:0000256" key="12">
    <source>
        <dbReference type="ARBA" id="ARBA00023136"/>
    </source>
</evidence>
<keyword evidence="6 20" id="KW-0812">Transmembrane</keyword>
<sequence>MNSTTAPRTIKVARQDYWGSICPPTFVNTTLNFSLFNYASGYTNMTFYYLCNISMGLPSTESCNIHNTVSPVFYVTRSMVEQTSSISCTDQVIVPVYTEAAQALEASQTTVSNAVNGGFPLELEIDSNQCNKCEESGGQCGLNTSTNSGFSCFCADQAYASICNSSQNGGNPVPFGAAFAVVILVVVCCFFWNKRIQKHQIVEAFLRSHGPLQVQRHSYSEVKKMTNSFKEKLGQGGYGAVYKGKLKDGRLVAVKVLTKLKGDGEEFINEVAAISRTSHVNIVSLLGYCFECSKRALIYEFMPNGSLEKFIFNASNPKNDHHHLGWETLDQISLGIARGLEYLHRGCNTRILHFDIKPHNILLNEKFTPKISDFGLAKICNRNESIMSMLGARGTAGYIAPELFSRNFGKVSHKSDVYSYGMMLSEMVGGRRNIDTEVENTSEIYFPHWIYQRLERDEELGLQSVTNEEDTVRARKMIIVSLWCIQTDPSNRPAMKEVIDMLEGSVDSLQIPPKPYLSSPPKSPADSSTTLVSIQ</sequence>
<dbReference type="InterPro" id="IPR008271">
    <property type="entry name" value="Ser/Thr_kinase_AS"/>
</dbReference>
<dbReference type="EMBL" id="SMOL01000487">
    <property type="protein sequence ID" value="KAB2611861.1"/>
    <property type="molecule type" value="Genomic_DNA"/>
</dbReference>
<dbReference type="Pfam" id="PF00069">
    <property type="entry name" value="Pkinase"/>
    <property type="match status" value="1"/>
</dbReference>
<dbReference type="GO" id="GO:0005524">
    <property type="term" value="F:ATP binding"/>
    <property type="evidence" value="ECO:0007669"/>
    <property type="project" value="UniProtKB-UniRule"/>
</dbReference>
<evidence type="ECO:0000256" key="5">
    <source>
        <dbReference type="ARBA" id="ARBA00022679"/>
    </source>
</evidence>
<evidence type="ECO:0000256" key="3">
    <source>
        <dbReference type="ARBA" id="ARBA00022527"/>
    </source>
</evidence>
<dbReference type="PROSITE" id="PS00108">
    <property type="entry name" value="PROTEIN_KINASE_ST"/>
    <property type="match status" value="1"/>
</dbReference>
<dbReference type="FunFam" id="3.30.200.20:FF:000059">
    <property type="entry name" value="S-receptor-like serine/threonine-protein kinase"/>
    <property type="match status" value="1"/>
</dbReference>
<dbReference type="InterPro" id="IPR011009">
    <property type="entry name" value="Kinase-like_dom_sf"/>
</dbReference>
<evidence type="ECO:0000256" key="8">
    <source>
        <dbReference type="ARBA" id="ARBA00022741"/>
    </source>
</evidence>
<evidence type="ECO:0000256" key="7">
    <source>
        <dbReference type="ARBA" id="ARBA00022729"/>
    </source>
</evidence>
<dbReference type="GO" id="GO:0016020">
    <property type="term" value="C:membrane"/>
    <property type="evidence" value="ECO:0007669"/>
    <property type="project" value="UniProtKB-SubCell"/>
</dbReference>
<feature type="binding site" evidence="18">
    <location>
        <position position="255"/>
    </location>
    <ligand>
        <name>ATP</name>
        <dbReference type="ChEBI" id="CHEBI:30616"/>
    </ligand>
</feature>
<dbReference type="InterPro" id="IPR045874">
    <property type="entry name" value="LRK10/LRL21-25-like"/>
</dbReference>
<dbReference type="PANTHER" id="PTHR27009">
    <property type="entry name" value="RUST RESISTANCE KINASE LR10-RELATED"/>
    <property type="match status" value="1"/>
</dbReference>
<dbReference type="InterPro" id="IPR000719">
    <property type="entry name" value="Prot_kinase_dom"/>
</dbReference>
<evidence type="ECO:0000313" key="22">
    <source>
        <dbReference type="EMBL" id="KAB2611861.1"/>
    </source>
</evidence>
<dbReference type="OrthoDB" id="1560977at2759"/>
<dbReference type="PROSITE" id="PS50011">
    <property type="entry name" value="PROTEIN_KINASE_DOM"/>
    <property type="match status" value="1"/>
</dbReference>
<dbReference type="InterPro" id="IPR017441">
    <property type="entry name" value="Protein_kinase_ATP_BS"/>
</dbReference>
<evidence type="ECO:0000313" key="23">
    <source>
        <dbReference type="Proteomes" id="UP000327157"/>
    </source>
</evidence>
<reference evidence="22 23" key="3">
    <citation type="submission" date="2019-11" db="EMBL/GenBank/DDBJ databases">
        <title>A de novo genome assembly of a pear dwarfing rootstock.</title>
        <authorList>
            <person name="Wang F."/>
            <person name="Wang J."/>
            <person name="Li S."/>
            <person name="Zhang Y."/>
            <person name="Fang M."/>
            <person name="Ma L."/>
            <person name="Zhao Y."/>
            <person name="Jiang S."/>
        </authorList>
    </citation>
    <scope>NUCLEOTIDE SEQUENCE [LARGE SCALE GENOMIC DNA]</scope>
    <source>
        <strain evidence="22">S2</strain>
        <tissue evidence="22">Leaf</tissue>
    </source>
</reference>
<keyword evidence="15" id="KW-0325">Glycoprotein</keyword>
<keyword evidence="11 20" id="KW-1133">Transmembrane helix</keyword>
<evidence type="ECO:0000256" key="14">
    <source>
        <dbReference type="ARBA" id="ARBA00023170"/>
    </source>
</evidence>
<dbReference type="AlphaFoldDB" id="A0A5N5GDJ8"/>
<evidence type="ECO:0000256" key="6">
    <source>
        <dbReference type="ARBA" id="ARBA00022692"/>
    </source>
</evidence>
<evidence type="ECO:0000256" key="9">
    <source>
        <dbReference type="ARBA" id="ARBA00022777"/>
    </source>
</evidence>
<evidence type="ECO:0000256" key="13">
    <source>
        <dbReference type="ARBA" id="ARBA00023157"/>
    </source>
</evidence>
<reference evidence="22 23" key="1">
    <citation type="submission" date="2019-09" db="EMBL/GenBank/DDBJ databases">
        <authorList>
            <person name="Ou C."/>
        </authorList>
    </citation>
    <scope>NUCLEOTIDE SEQUENCE [LARGE SCALE GENOMIC DNA]</scope>
    <source>
        <strain evidence="22">S2</strain>
        <tissue evidence="22">Leaf</tissue>
    </source>
</reference>
<keyword evidence="13" id="KW-1015">Disulfide bond</keyword>
<name>A0A5N5GDJ8_9ROSA</name>
<evidence type="ECO:0000256" key="2">
    <source>
        <dbReference type="ARBA" id="ARBA00012513"/>
    </source>
</evidence>
<protein>
    <recommendedName>
        <fullName evidence="2">non-specific serine/threonine protein kinase</fullName>
        <ecNumber evidence="2">2.7.11.1</ecNumber>
    </recommendedName>
</protein>
<keyword evidence="4" id="KW-0245">EGF-like domain</keyword>
<dbReference type="Gene3D" id="3.30.200.20">
    <property type="entry name" value="Phosphorylase Kinase, domain 1"/>
    <property type="match status" value="1"/>
</dbReference>
<dbReference type="EC" id="2.7.11.1" evidence="2"/>
<evidence type="ECO:0000256" key="16">
    <source>
        <dbReference type="ARBA" id="ARBA00047899"/>
    </source>
</evidence>
<evidence type="ECO:0000256" key="19">
    <source>
        <dbReference type="SAM" id="MobiDB-lite"/>
    </source>
</evidence>
<evidence type="ECO:0000256" key="18">
    <source>
        <dbReference type="PROSITE-ProRule" id="PRU10141"/>
    </source>
</evidence>
<evidence type="ECO:0000256" key="20">
    <source>
        <dbReference type="SAM" id="Phobius"/>
    </source>
</evidence>
<evidence type="ECO:0000256" key="4">
    <source>
        <dbReference type="ARBA" id="ARBA00022536"/>
    </source>
</evidence>
<keyword evidence="14 22" id="KW-0675">Receptor</keyword>
<dbReference type="FunFam" id="1.10.510.10:FF:000590">
    <property type="entry name" value="PR5-like receptor kinase"/>
    <property type="match status" value="1"/>
</dbReference>
<keyword evidence="3" id="KW-0723">Serine/threonine-protein kinase</keyword>
<keyword evidence="8 18" id="KW-0547">Nucleotide-binding</keyword>
<keyword evidence="10 18" id="KW-0067">ATP-binding</keyword>
<feature type="region of interest" description="Disordered" evidence="19">
    <location>
        <begin position="512"/>
        <end position="535"/>
    </location>
</feature>
<accession>A0A5N5GDJ8</accession>
<comment type="caution">
    <text evidence="22">The sequence shown here is derived from an EMBL/GenBank/DDBJ whole genome shotgun (WGS) entry which is preliminary data.</text>
</comment>
<feature type="domain" description="Protein kinase" evidence="21">
    <location>
        <begin position="227"/>
        <end position="517"/>
    </location>
</feature>
<evidence type="ECO:0000256" key="11">
    <source>
        <dbReference type="ARBA" id="ARBA00022989"/>
    </source>
</evidence>
<dbReference type="Proteomes" id="UP000327157">
    <property type="component" value="Chromosome 17"/>
</dbReference>
<evidence type="ECO:0000256" key="1">
    <source>
        <dbReference type="ARBA" id="ARBA00004479"/>
    </source>
</evidence>
<comment type="catalytic activity">
    <reaction evidence="16">
        <text>L-threonyl-[protein] + ATP = O-phospho-L-threonyl-[protein] + ADP + H(+)</text>
        <dbReference type="Rhea" id="RHEA:46608"/>
        <dbReference type="Rhea" id="RHEA-COMP:11060"/>
        <dbReference type="Rhea" id="RHEA-COMP:11605"/>
        <dbReference type="ChEBI" id="CHEBI:15378"/>
        <dbReference type="ChEBI" id="CHEBI:30013"/>
        <dbReference type="ChEBI" id="CHEBI:30616"/>
        <dbReference type="ChEBI" id="CHEBI:61977"/>
        <dbReference type="ChEBI" id="CHEBI:456216"/>
        <dbReference type="EC" id="2.7.11.1"/>
    </reaction>
</comment>
<dbReference type="PROSITE" id="PS00107">
    <property type="entry name" value="PROTEIN_KINASE_ATP"/>
    <property type="match status" value="1"/>
</dbReference>
<organism evidence="22 23">
    <name type="scientific">Pyrus ussuriensis x Pyrus communis</name>
    <dbReference type="NCBI Taxonomy" id="2448454"/>
    <lineage>
        <taxon>Eukaryota</taxon>
        <taxon>Viridiplantae</taxon>
        <taxon>Streptophyta</taxon>
        <taxon>Embryophyta</taxon>
        <taxon>Tracheophyta</taxon>
        <taxon>Spermatophyta</taxon>
        <taxon>Magnoliopsida</taxon>
        <taxon>eudicotyledons</taxon>
        <taxon>Gunneridae</taxon>
        <taxon>Pentapetalae</taxon>
        <taxon>rosids</taxon>
        <taxon>fabids</taxon>
        <taxon>Rosales</taxon>
        <taxon>Rosaceae</taxon>
        <taxon>Amygdaloideae</taxon>
        <taxon>Maleae</taxon>
        <taxon>Pyrus</taxon>
    </lineage>
</organism>
<keyword evidence="5" id="KW-0808">Transferase</keyword>
<keyword evidence="12 20" id="KW-0472">Membrane</keyword>
<reference evidence="23" key="2">
    <citation type="submission" date="2019-10" db="EMBL/GenBank/DDBJ databases">
        <title>A de novo genome assembly of a pear dwarfing rootstock.</title>
        <authorList>
            <person name="Wang F."/>
            <person name="Wang J."/>
            <person name="Li S."/>
            <person name="Zhang Y."/>
            <person name="Fang M."/>
            <person name="Ma L."/>
            <person name="Zhao Y."/>
            <person name="Jiang S."/>
        </authorList>
    </citation>
    <scope>NUCLEOTIDE SEQUENCE [LARGE SCALE GENOMIC DNA]</scope>
</reference>
<dbReference type="SUPFAM" id="SSF56112">
    <property type="entry name" value="Protein kinase-like (PK-like)"/>
    <property type="match status" value="1"/>
</dbReference>
<dbReference type="SMART" id="SM00220">
    <property type="entry name" value="S_TKc"/>
    <property type="match status" value="1"/>
</dbReference>
<evidence type="ECO:0000256" key="17">
    <source>
        <dbReference type="ARBA" id="ARBA00048679"/>
    </source>
</evidence>
<gene>
    <name evidence="22" type="ORF">D8674_019893</name>
</gene>
<keyword evidence="7" id="KW-0732">Signal</keyword>
<keyword evidence="9 22" id="KW-0418">Kinase</keyword>
<feature type="compositionally biased region" description="Polar residues" evidence="19">
    <location>
        <begin position="525"/>
        <end position="535"/>
    </location>
</feature>
<feature type="transmembrane region" description="Helical" evidence="20">
    <location>
        <begin position="173"/>
        <end position="192"/>
    </location>
</feature>
<dbReference type="GO" id="GO:0004674">
    <property type="term" value="F:protein serine/threonine kinase activity"/>
    <property type="evidence" value="ECO:0007669"/>
    <property type="project" value="UniProtKB-KW"/>
</dbReference>
<keyword evidence="23" id="KW-1185">Reference proteome</keyword>
<proteinExistence type="predicted"/>
<evidence type="ECO:0000256" key="15">
    <source>
        <dbReference type="ARBA" id="ARBA00023180"/>
    </source>
</evidence>
<comment type="subcellular location">
    <subcellularLocation>
        <location evidence="1">Membrane</location>
        <topology evidence="1">Single-pass type I membrane protein</topology>
    </subcellularLocation>
</comment>
<comment type="catalytic activity">
    <reaction evidence="17">
        <text>L-seryl-[protein] + ATP = O-phospho-L-seryl-[protein] + ADP + H(+)</text>
        <dbReference type="Rhea" id="RHEA:17989"/>
        <dbReference type="Rhea" id="RHEA-COMP:9863"/>
        <dbReference type="Rhea" id="RHEA-COMP:11604"/>
        <dbReference type="ChEBI" id="CHEBI:15378"/>
        <dbReference type="ChEBI" id="CHEBI:29999"/>
        <dbReference type="ChEBI" id="CHEBI:30616"/>
        <dbReference type="ChEBI" id="CHEBI:83421"/>
        <dbReference type="ChEBI" id="CHEBI:456216"/>
        <dbReference type="EC" id="2.7.11.1"/>
    </reaction>
</comment>
<dbReference type="InterPro" id="IPR032872">
    <property type="entry name" value="WAK_assoc_C"/>
</dbReference>
<dbReference type="Pfam" id="PF14380">
    <property type="entry name" value="WAK_assoc"/>
    <property type="match status" value="1"/>
</dbReference>